<reference evidence="2 3" key="1">
    <citation type="submission" date="2016-03" db="EMBL/GenBank/DDBJ databases">
        <title>Chemosynthetic sulphur-oxidizing symbionts of marine invertebrate animals are capable of nitrogen fixation.</title>
        <authorList>
            <person name="Petersen J.M."/>
            <person name="Kemper A."/>
            <person name="Gruber-Vodicka H."/>
            <person name="Cardini U."/>
            <person name="Geest Mvander."/>
            <person name="Kleiner M."/>
            <person name="Bulgheresi S."/>
            <person name="Fussmann M."/>
            <person name="Herbold C."/>
            <person name="Seah B.K.B."/>
            <person name="Antony C.Paul."/>
            <person name="Liu D."/>
            <person name="Belitz A."/>
            <person name="Weber M."/>
        </authorList>
    </citation>
    <scope>NUCLEOTIDE SEQUENCE [LARGE SCALE GENOMIC DNA]</scope>
    <source>
        <strain evidence="2">G_D</strain>
    </source>
</reference>
<dbReference type="NCBIfam" id="NF003818">
    <property type="entry name" value="PRK05409.1"/>
    <property type="match status" value="1"/>
</dbReference>
<name>A0A1E2UQ42_9GAMM</name>
<dbReference type="Pfam" id="PF05114">
    <property type="entry name" value="MbnB_TglH_ChrH"/>
    <property type="match status" value="1"/>
</dbReference>
<dbReference type="InterPro" id="IPR007801">
    <property type="entry name" value="MbnB/TglH/ChrH"/>
</dbReference>
<evidence type="ECO:0000313" key="2">
    <source>
        <dbReference type="EMBL" id="ODB96665.1"/>
    </source>
</evidence>
<gene>
    <name evidence="2" type="ORF">A3196_07775</name>
</gene>
<dbReference type="HAMAP" id="MF_00697">
    <property type="entry name" value="UPF0276"/>
    <property type="match status" value="1"/>
</dbReference>
<dbReference type="STRING" id="1818881.A3196_07775"/>
<dbReference type="Proteomes" id="UP000094849">
    <property type="component" value="Unassembled WGS sequence"/>
</dbReference>
<keyword evidence="3" id="KW-1185">Reference proteome</keyword>
<proteinExistence type="inferred from homology"/>
<dbReference type="AlphaFoldDB" id="A0A1E2UQ42"/>
<sequence length="292" mass="34172">MPIIDWGSVVIETEDNQRPFLGYGLGLRRQHYEAVIDTKPEVDWFEIISENYMVDGGKPLHYLDRIREHYPMVMHGVSMSIGSIEPLNYDYLDRLKALIERVEPAWFSDHLCWTGIEKLNMHDLLPLPYTEEALDHVVERIVKVQDYLGRQMLIENVSSYVSYNESQLTEWEFLREVVERADCLMLLDINNIYVSAFNHHFDPVEYLRAMPSERIYQIHLAGHTQEKGLIVDTHDHPIIDPVYELYAEAVRHFGRVSTMIERDDNIPPLMDLLSELDRVRQIGNALYSEQVA</sequence>
<dbReference type="PANTHER" id="PTHR42194:SF1">
    <property type="entry name" value="UPF0276 PROTEIN HI_1600"/>
    <property type="match status" value="1"/>
</dbReference>
<comment type="similarity">
    <text evidence="1">Belongs to the UPF0276 family.</text>
</comment>
<dbReference type="SUPFAM" id="SSF51658">
    <property type="entry name" value="Xylose isomerase-like"/>
    <property type="match status" value="1"/>
</dbReference>
<dbReference type="EMBL" id="LVJZ01000003">
    <property type="protein sequence ID" value="ODB96665.1"/>
    <property type="molecule type" value="Genomic_DNA"/>
</dbReference>
<dbReference type="InterPro" id="IPR036237">
    <property type="entry name" value="Xyl_isomerase-like_sf"/>
</dbReference>
<comment type="caution">
    <text evidence="2">The sequence shown here is derived from an EMBL/GenBank/DDBJ whole genome shotgun (WGS) entry which is preliminary data.</text>
</comment>
<dbReference type="PANTHER" id="PTHR42194">
    <property type="entry name" value="UPF0276 PROTEIN HI_1600"/>
    <property type="match status" value="1"/>
</dbReference>
<accession>A0A1E2UQ42</accession>
<protein>
    <recommendedName>
        <fullName evidence="1">UPF0276 protein A3196_07775</fullName>
    </recommendedName>
</protein>
<organism evidence="2 3">
    <name type="scientific">Candidatus Thiodiazotropha endoloripes</name>
    <dbReference type="NCBI Taxonomy" id="1818881"/>
    <lineage>
        <taxon>Bacteria</taxon>
        <taxon>Pseudomonadati</taxon>
        <taxon>Pseudomonadota</taxon>
        <taxon>Gammaproteobacteria</taxon>
        <taxon>Chromatiales</taxon>
        <taxon>Sedimenticolaceae</taxon>
        <taxon>Candidatus Thiodiazotropha</taxon>
    </lineage>
</organism>
<evidence type="ECO:0000313" key="3">
    <source>
        <dbReference type="Proteomes" id="UP000094849"/>
    </source>
</evidence>
<dbReference type="Gene3D" id="3.20.20.150">
    <property type="entry name" value="Divalent-metal-dependent TIM barrel enzymes"/>
    <property type="match status" value="1"/>
</dbReference>
<evidence type="ECO:0000256" key="1">
    <source>
        <dbReference type="HAMAP-Rule" id="MF_00697"/>
    </source>
</evidence>